<feature type="transmembrane region" description="Helical" evidence="1">
    <location>
        <begin position="63"/>
        <end position="82"/>
    </location>
</feature>
<keyword evidence="3" id="KW-1185">Reference proteome</keyword>
<feature type="transmembrane region" description="Helical" evidence="1">
    <location>
        <begin position="6"/>
        <end position="24"/>
    </location>
</feature>
<proteinExistence type="predicted"/>
<evidence type="ECO:0000313" key="2">
    <source>
        <dbReference type="EMBL" id="RAK21285.1"/>
    </source>
</evidence>
<feature type="transmembrane region" description="Helical" evidence="1">
    <location>
        <begin position="36"/>
        <end position="57"/>
    </location>
</feature>
<dbReference type="InterPro" id="IPR012156">
    <property type="entry name" value="Cold_shock_CspA"/>
</dbReference>
<evidence type="ECO:0000313" key="3">
    <source>
        <dbReference type="Proteomes" id="UP000248555"/>
    </source>
</evidence>
<dbReference type="Pfam" id="PF06961">
    <property type="entry name" value="DUF1294"/>
    <property type="match status" value="1"/>
</dbReference>
<dbReference type="AlphaFoldDB" id="A0A327YNR6"/>
<keyword evidence="1" id="KW-0812">Transmembrane</keyword>
<accession>A0A327YNR6</accession>
<sequence>MFELYVFIVNMLGFFVMAIDKQKAKKGKWRIAESTIWLVSLLGGAVGTMMGMHIFHHKTKHRLFRYGLPFLALFDIVIYIILYK</sequence>
<dbReference type="PIRSF" id="PIRSF002599">
    <property type="entry name" value="Cold_shock_A"/>
    <property type="match status" value="1"/>
</dbReference>
<dbReference type="GO" id="GO:0003676">
    <property type="term" value="F:nucleic acid binding"/>
    <property type="evidence" value="ECO:0007669"/>
    <property type="project" value="InterPro"/>
</dbReference>
<evidence type="ECO:0000256" key="1">
    <source>
        <dbReference type="SAM" id="Phobius"/>
    </source>
</evidence>
<dbReference type="EMBL" id="QLMH01000003">
    <property type="protein sequence ID" value="RAK21285.1"/>
    <property type="molecule type" value="Genomic_DNA"/>
</dbReference>
<keyword evidence="1" id="KW-0472">Membrane</keyword>
<dbReference type="RefSeq" id="WP_111644537.1">
    <property type="nucleotide sequence ID" value="NZ_QLMH01000003.1"/>
</dbReference>
<comment type="caution">
    <text evidence="2">The sequence shown here is derived from an EMBL/GenBank/DDBJ whole genome shotgun (WGS) entry which is preliminary data.</text>
</comment>
<name>A0A327YNR6_9BACL</name>
<protein>
    <submittedName>
        <fullName evidence="2">Uncharacterized membrane protein YsdA (DUF1294 family)</fullName>
    </submittedName>
</protein>
<reference evidence="2 3" key="1">
    <citation type="submission" date="2018-06" db="EMBL/GenBank/DDBJ databases">
        <title>Genomic Encyclopedia of Type Strains, Phase III (KMG-III): the genomes of soil and plant-associated and newly described type strains.</title>
        <authorList>
            <person name="Whitman W."/>
        </authorList>
    </citation>
    <scope>NUCLEOTIDE SEQUENCE [LARGE SCALE GENOMIC DNA]</scope>
    <source>
        <strain evidence="2 3">CGMCC 1.8979</strain>
    </source>
</reference>
<dbReference type="InterPro" id="IPR010718">
    <property type="entry name" value="DUF1294"/>
</dbReference>
<gene>
    <name evidence="2" type="ORF">B0I26_103242</name>
</gene>
<organism evidence="2 3">
    <name type="scientific">Paranoxybacillus vitaminiphilus</name>
    <dbReference type="NCBI Taxonomy" id="581036"/>
    <lineage>
        <taxon>Bacteria</taxon>
        <taxon>Bacillati</taxon>
        <taxon>Bacillota</taxon>
        <taxon>Bacilli</taxon>
        <taxon>Bacillales</taxon>
        <taxon>Anoxybacillaceae</taxon>
        <taxon>Paranoxybacillus</taxon>
    </lineage>
</organism>
<dbReference type="Proteomes" id="UP000248555">
    <property type="component" value="Unassembled WGS sequence"/>
</dbReference>
<dbReference type="OrthoDB" id="1698854at2"/>
<keyword evidence="1" id="KW-1133">Transmembrane helix</keyword>